<dbReference type="PANTHER" id="PTHR47723:SF23">
    <property type="entry name" value="REVERSE TRANSCRIPTASE-LIKE PROTEIN"/>
    <property type="match status" value="1"/>
</dbReference>
<dbReference type="GO" id="GO:0003676">
    <property type="term" value="F:nucleic acid binding"/>
    <property type="evidence" value="ECO:0007669"/>
    <property type="project" value="InterPro"/>
</dbReference>
<gene>
    <name evidence="3" type="ORF">TSUD_207780</name>
</gene>
<dbReference type="InterPro" id="IPR044730">
    <property type="entry name" value="RNase_H-like_dom_plant"/>
</dbReference>
<dbReference type="EMBL" id="DF973612">
    <property type="protein sequence ID" value="GAU35974.1"/>
    <property type="molecule type" value="Genomic_DNA"/>
</dbReference>
<dbReference type="OrthoDB" id="1906820at2759"/>
<feature type="domain" description="RNase H type-1" evidence="1">
    <location>
        <begin position="462"/>
        <end position="576"/>
    </location>
</feature>
<feature type="domain" description="RNase H type-1" evidence="1">
    <location>
        <begin position="212"/>
        <end position="330"/>
    </location>
</feature>
<reference evidence="4" key="1">
    <citation type="journal article" date="2017" name="Front. Plant Sci.">
        <title>Climate Clever Clovers: New Paradigm to Reduce the Environmental Footprint of Ruminants by Breeding Low Methanogenic Forages Utilizing Haplotype Variation.</title>
        <authorList>
            <person name="Kaur P."/>
            <person name="Appels R."/>
            <person name="Bayer P.E."/>
            <person name="Keeble-Gagnere G."/>
            <person name="Wang J."/>
            <person name="Hirakawa H."/>
            <person name="Shirasawa K."/>
            <person name="Vercoe P."/>
            <person name="Stefanova K."/>
            <person name="Durmic Z."/>
            <person name="Nichols P."/>
            <person name="Revell C."/>
            <person name="Isobe S.N."/>
            <person name="Edwards D."/>
            <person name="Erskine W."/>
        </authorList>
    </citation>
    <scope>NUCLEOTIDE SEQUENCE [LARGE SCALE GENOMIC DNA]</scope>
    <source>
        <strain evidence="4">cv. Daliak</strain>
    </source>
</reference>
<dbReference type="Gene3D" id="3.30.420.10">
    <property type="entry name" value="Ribonuclease H-like superfamily/Ribonuclease H"/>
    <property type="match status" value="2"/>
</dbReference>
<dbReference type="PANTHER" id="PTHR47723">
    <property type="entry name" value="OS05G0353850 PROTEIN"/>
    <property type="match status" value="1"/>
</dbReference>
<evidence type="ECO:0000259" key="2">
    <source>
        <dbReference type="Pfam" id="PF13966"/>
    </source>
</evidence>
<dbReference type="InterPro" id="IPR036397">
    <property type="entry name" value="RNaseH_sf"/>
</dbReference>
<dbReference type="SUPFAM" id="SSF53098">
    <property type="entry name" value="Ribonuclease H-like"/>
    <property type="match status" value="2"/>
</dbReference>
<dbReference type="InterPro" id="IPR002156">
    <property type="entry name" value="RNaseH_domain"/>
</dbReference>
<feature type="domain" description="Reverse transcriptase zinc-binding" evidence="2">
    <location>
        <begin position="79"/>
        <end position="162"/>
    </location>
</feature>
<dbReference type="Pfam" id="PF13966">
    <property type="entry name" value="zf-RVT"/>
    <property type="match status" value="1"/>
</dbReference>
<dbReference type="InterPro" id="IPR026960">
    <property type="entry name" value="RVT-Znf"/>
</dbReference>
<dbReference type="InterPro" id="IPR053151">
    <property type="entry name" value="RNase_H-like"/>
</dbReference>
<dbReference type="CDD" id="cd06222">
    <property type="entry name" value="RNase_H_like"/>
    <property type="match status" value="2"/>
</dbReference>
<evidence type="ECO:0000313" key="4">
    <source>
        <dbReference type="Proteomes" id="UP000242715"/>
    </source>
</evidence>
<keyword evidence="4" id="KW-1185">Reference proteome</keyword>
<evidence type="ECO:0000313" key="3">
    <source>
        <dbReference type="EMBL" id="GAU35974.1"/>
    </source>
</evidence>
<dbReference type="AlphaFoldDB" id="A0A2Z6MTF9"/>
<dbReference type="GO" id="GO:0004523">
    <property type="term" value="F:RNA-DNA hybrid ribonuclease activity"/>
    <property type="evidence" value="ECO:0007669"/>
    <property type="project" value="InterPro"/>
</dbReference>
<name>A0A2Z6MTF9_TRISU</name>
<dbReference type="Pfam" id="PF13456">
    <property type="entry name" value="RVT_3"/>
    <property type="match status" value="2"/>
</dbReference>
<evidence type="ECO:0000259" key="1">
    <source>
        <dbReference type="Pfam" id="PF13456"/>
    </source>
</evidence>
<protein>
    <submittedName>
        <fullName evidence="3">Uncharacterized protein</fullName>
    </submittedName>
</protein>
<accession>A0A2Z6MTF9</accession>
<proteinExistence type="predicted"/>
<dbReference type="Proteomes" id="UP000242715">
    <property type="component" value="Unassembled WGS sequence"/>
</dbReference>
<sequence length="611" mass="69613">MHDPWLRGSANRWVPSPQPAGVYQLSVRDLLHENYKAWNIAKVRNLFSKDVTEKIMETSLVSSVREDKVVWEEERNWCYSVKSGYKLAMRYIIGSDKYHVVGNWNGIWKAQAPHKARHLLWRLCRGCLPTRSRLLERRVKCTLNCPVCDEEIEDELHIFFSNESSDIVGRVAMLLWCIWHNLHKLQSNNVSGTTEAYLVRWEKPALDWVKCNVDVAFVSGSGRTSVGLCFRDISGHFMAGMTQWQQTVISSVEGEAWALLLAMEEGRHRGLDRVQFESDSKVLIEAIHMQRRGNSEFLSIVHDILSLMSSFINFEVKFVRRQANLVAHTLDRATNSWANFHRFENIPFCIEHLILNEMHLATGWSQMLKQVAIAAVLHVLKVIWLARNGIRFNNGKISIHVAKIKALAAIQLSAQLIVSSPKADEQPILQLLAATTSTAVTPSTVTKIVMWCTPSIGWMKVNTDGSVNSSSAACGGLFCDYMANFRGGYAQKISTLSVLHAEIMALILAMELAHSKNWFHLWLESDSMNALHAFEDMNVVQWDLRNRWSNCMHLGLTLKWSHIFREGNACADKLASLGHACPQLRWWSSLPPTLRDDFLQDKLGFPQYRTT</sequence>
<organism evidence="3 4">
    <name type="scientific">Trifolium subterraneum</name>
    <name type="common">Subterranean clover</name>
    <dbReference type="NCBI Taxonomy" id="3900"/>
    <lineage>
        <taxon>Eukaryota</taxon>
        <taxon>Viridiplantae</taxon>
        <taxon>Streptophyta</taxon>
        <taxon>Embryophyta</taxon>
        <taxon>Tracheophyta</taxon>
        <taxon>Spermatophyta</taxon>
        <taxon>Magnoliopsida</taxon>
        <taxon>eudicotyledons</taxon>
        <taxon>Gunneridae</taxon>
        <taxon>Pentapetalae</taxon>
        <taxon>rosids</taxon>
        <taxon>fabids</taxon>
        <taxon>Fabales</taxon>
        <taxon>Fabaceae</taxon>
        <taxon>Papilionoideae</taxon>
        <taxon>50 kb inversion clade</taxon>
        <taxon>NPAAA clade</taxon>
        <taxon>Hologalegina</taxon>
        <taxon>IRL clade</taxon>
        <taxon>Trifolieae</taxon>
        <taxon>Trifolium</taxon>
    </lineage>
</organism>
<dbReference type="InterPro" id="IPR012337">
    <property type="entry name" value="RNaseH-like_sf"/>
</dbReference>